<organism evidence="4 5">
    <name type="scientific">Solanum verrucosum</name>
    <dbReference type="NCBI Taxonomy" id="315347"/>
    <lineage>
        <taxon>Eukaryota</taxon>
        <taxon>Viridiplantae</taxon>
        <taxon>Streptophyta</taxon>
        <taxon>Embryophyta</taxon>
        <taxon>Tracheophyta</taxon>
        <taxon>Spermatophyta</taxon>
        <taxon>Magnoliopsida</taxon>
        <taxon>eudicotyledons</taxon>
        <taxon>Gunneridae</taxon>
        <taxon>Pentapetalae</taxon>
        <taxon>asterids</taxon>
        <taxon>lamiids</taxon>
        <taxon>Solanales</taxon>
        <taxon>Solanaceae</taxon>
        <taxon>Solanoideae</taxon>
        <taxon>Solaneae</taxon>
        <taxon>Solanum</taxon>
    </lineage>
</organism>
<reference evidence="4" key="1">
    <citation type="submission" date="2023-08" db="EMBL/GenBank/DDBJ databases">
        <title>A de novo genome assembly of Solanum verrucosum Schlechtendal, a Mexican diploid species geographically isolated from the other diploid A-genome species in potato relatives.</title>
        <authorList>
            <person name="Hosaka K."/>
        </authorList>
    </citation>
    <scope>NUCLEOTIDE SEQUENCE</scope>
    <source>
        <tissue evidence="4">Young leaves</tissue>
    </source>
</reference>
<keyword evidence="1" id="KW-0805">Transcription regulation</keyword>
<keyword evidence="2" id="KW-0804">Transcription</keyword>
<evidence type="ECO:0000313" key="5">
    <source>
        <dbReference type="Proteomes" id="UP001234989"/>
    </source>
</evidence>
<protein>
    <recommendedName>
        <fullName evidence="3">NET domain-containing protein</fullName>
    </recommendedName>
</protein>
<dbReference type="EMBL" id="CP133612">
    <property type="protein sequence ID" value="WMV08656.1"/>
    <property type="molecule type" value="Genomic_DNA"/>
</dbReference>
<dbReference type="InterPro" id="IPR027353">
    <property type="entry name" value="NET_dom"/>
</dbReference>
<feature type="domain" description="NET" evidence="3">
    <location>
        <begin position="116"/>
        <end position="159"/>
    </location>
</feature>
<dbReference type="PANTHER" id="PTHR45926">
    <property type="entry name" value="OSJNBA0053K19.4 PROTEIN"/>
    <property type="match status" value="1"/>
</dbReference>
<dbReference type="Gene3D" id="1.20.1270.220">
    <property type="match status" value="1"/>
</dbReference>
<dbReference type="Pfam" id="PF17035">
    <property type="entry name" value="BET"/>
    <property type="match status" value="1"/>
</dbReference>
<proteinExistence type="predicted"/>
<sequence>MASYTDGLNREHAELDSTVKPVISRVRDRIRINIVGATSRVEIRGIRSSGITAIPSGAVNSYSQPRYIDSDVMNSRALVRVNLEDRLPPESNKKLSQMALGGNTMTQHTSSEFTFKKLDAVVQIIKKRNSTFYQHDDEIEVDIDSVDAESFWELERFVTRIDSVEYQLSSHVHPLGQTHSNLLFTDVGPPFISVHAPVEA</sequence>
<accession>A0AAF0PQ85</accession>
<evidence type="ECO:0000256" key="1">
    <source>
        <dbReference type="ARBA" id="ARBA00023015"/>
    </source>
</evidence>
<dbReference type="Proteomes" id="UP001234989">
    <property type="component" value="Chromosome 1"/>
</dbReference>
<name>A0AAF0PQ85_SOLVR</name>
<dbReference type="InterPro" id="IPR038336">
    <property type="entry name" value="NET_sf"/>
</dbReference>
<dbReference type="AlphaFoldDB" id="A0AAF0PQ85"/>
<evidence type="ECO:0000313" key="4">
    <source>
        <dbReference type="EMBL" id="WMV08656.1"/>
    </source>
</evidence>
<evidence type="ECO:0000259" key="3">
    <source>
        <dbReference type="Pfam" id="PF17035"/>
    </source>
</evidence>
<gene>
    <name evidence="4" type="ORF">MTR67_002041</name>
</gene>
<evidence type="ECO:0000256" key="2">
    <source>
        <dbReference type="ARBA" id="ARBA00023163"/>
    </source>
</evidence>
<keyword evidence="5" id="KW-1185">Reference proteome</keyword>